<evidence type="ECO:0000256" key="4">
    <source>
        <dbReference type="ARBA" id="ARBA00022449"/>
    </source>
</evidence>
<dbReference type="GO" id="GO:1902600">
    <property type="term" value="P:proton transmembrane transport"/>
    <property type="evidence" value="ECO:0007669"/>
    <property type="project" value="InterPro"/>
</dbReference>
<keyword evidence="14" id="KW-1185">Reference proteome</keyword>
<keyword evidence="8" id="KW-0406">Ion transport</keyword>
<dbReference type="GO" id="GO:0015297">
    <property type="term" value="F:antiporter activity"/>
    <property type="evidence" value="ECO:0007669"/>
    <property type="project" value="UniProtKB-KW"/>
</dbReference>
<keyword evidence="4" id="KW-0050">Antiport</keyword>
<dbReference type="AlphaFoldDB" id="A0A856MFP5"/>
<name>A0A856MFP5_9CYAN</name>
<feature type="transmembrane region" description="Helical" evidence="11">
    <location>
        <begin position="358"/>
        <end position="381"/>
    </location>
</feature>
<dbReference type="GO" id="GO:0006814">
    <property type="term" value="P:sodium ion transport"/>
    <property type="evidence" value="ECO:0007669"/>
    <property type="project" value="UniProtKB-KW"/>
</dbReference>
<dbReference type="Gene3D" id="1.20.1530.20">
    <property type="match status" value="1"/>
</dbReference>
<evidence type="ECO:0000313" key="13">
    <source>
        <dbReference type="EMBL" id="QDL07907.1"/>
    </source>
</evidence>
<dbReference type="InterPro" id="IPR006153">
    <property type="entry name" value="Cation/H_exchanger_TM"/>
</dbReference>
<dbReference type="KEGG" id="bsen:DP114_08320"/>
<protein>
    <submittedName>
        <fullName evidence="13">Cation:proton antiporter</fullName>
    </submittedName>
</protein>
<dbReference type="EMBL" id="CP030118">
    <property type="protein sequence ID" value="QDL07907.1"/>
    <property type="molecule type" value="Genomic_DNA"/>
</dbReference>
<feature type="transmembrane region" description="Helical" evidence="11">
    <location>
        <begin position="112"/>
        <end position="130"/>
    </location>
</feature>
<evidence type="ECO:0000256" key="9">
    <source>
        <dbReference type="ARBA" id="ARBA00023136"/>
    </source>
</evidence>
<accession>A0A856MFP5</accession>
<feature type="transmembrane region" description="Helical" evidence="11">
    <location>
        <begin position="388"/>
        <end position="414"/>
    </location>
</feature>
<comment type="similarity">
    <text evidence="2">Belongs to the monovalent cation:proton antiporter 2 (CPA2) transporter (TC 2.A.37) family.</text>
</comment>
<evidence type="ECO:0000256" key="5">
    <source>
        <dbReference type="ARBA" id="ARBA00022692"/>
    </source>
</evidence>
<evidence type="ECO:0000256" key="2">
    <source>
        <dbReference type="ARBA" id="ARBA00005551"/>
    </source>
</evidence>
<comment type="subcellular location">
    <subcellularLocation>
        <location evidence="1">Membrane</location>
        <topology evidence="1">Multi-pass membrane protein</topology>
    </subcellularLocation>
</comment>
<keyword evidence="9 11" id="KW-0472">Membrane</keyword>
<evidence type="ECO:0000256" key="10">
    <source>
        <dbReference type="ARBA" id="ARBA00023201"/>
    </source>
</evidence>
<feature type="transmembrane region" description="Helical" evidence="11">
    <location>
        <begin position="164"/>
        <end position="186"/>
    </location>
</feature>
<evidence type="ECO:0000256" key="1">
    <source>
        <dbReference type="ARBA" id="ARBA00004141"/>
    </source>
</evidence>
<evidence type="ECO:0000256" key="7">
    <source>
        <dbReference type="ARBA" id="ARBA00023053"/>
    </source>
</evidence>
<keyword evidence="7" id="KW-0915">Sodium</keyword>
<keyword evidence="3" id="KW-0813">Transport</keyword>
<evidence type="ECO:0000256" key="6">
    <source>
        <dbReference type="ARBA" id="ARBA00022989"/>
    </source>
</evidence>
<dbReference type="RefSeq" id="WP_169266132.1">
    <property type="nucleotide sequence ID" value="NZ_CAWOXK010000001.1"/>
</dbReference>
<feature type="transmembrane region" description="Helical" evidence="11">
    <location>
        <begin position="137"/>
        <end position="158"/>
    </location>
</feature>
<feature type="domain" description="Cation/H+ exchanger transmembrane" evidence="12">
    <location>
        <begin position="42"/>
        <end position="437"/>
    </location>
</feature>
<reference evidence="13 14" key="1">
    <citation type="submission" date="2018-06" db="EMBL/GenBank/DDBJ databases">
        <title>Comparative genomics of Brasilonema spp. strains.</title>
        <authorList>
            <person name="Alvarenga D.O."/>
            <person name="Fiore M.F."/>
            <person name="Varani A.M."/>
        </authorList>
    </citation>
    <scope>NUCLEOTIDE SEQUENCE [LARGE SCALE GENOMIC DNA]</scope>
    <source>
        <strain evidence="13 14">CENA114</strain>
    </source>
</reference>
<keyword evidence="10" id="KW-0739">Sodium transport</keyword>
<feature type="transmembrane region" description="Helical" evidence="11">
    <location>
        <begin position="20"/>
        <end position="39"/>
    </location>
</feature>
<dbReference type="GO" id="GO:0016020">
    <property type="term" value="C:membrane"/>
    <property type="evidence" value="ECO:0007669"/>
    <property type="project" value="UniProtKB-SubCell"/>
</dbReference>
<feature type="transmembrane region" description="Helical" evidence="11">
    <location>
        <begin position="206"/>
        <end position="228"/>
    </location>
</feature>
<keyword evidence="5 11" id="KW-0812">Transmembrane</keyword>
<gene>
    <name evidence="13" type="ORF">DP114_08320</name>
</gene>
<dbReference type="PANTHER" id="PTHR43562">
    <property type="entry name" value="NAPA-TYPE SODIUM/HYDROGEN ANTIPORTER"/>
    <property type="match status" value="1"/>
</dbReference>
<evidence type="ECO:0000313" key="14">
    <source>
        <dbReference type="Proteomes" id="UP000503129"/>
    </source>
</evidence>
<evidence type="ECO:0000256" key="3">
    <source>
        <dbReference type="ARBA" id="ARBA00022448"/>
    </source>
</evidence>
<dbReference type="Pfam" id="PF00999">
    <property type="entry name" value="Na_H_Exchanger"/>
    <property type="match status" value="1"/>
</dbReference>
<feature type="transmembrane region" description="Helical" evidence="11">
    <location>
        <begin position="240"/>
        <end position="265"/>
    </location>
</feature>
<feature type="transmembrane region" description="Helical" evidence="11">
    <location>
        <begin position="277"/>
        <end position="297"/>
    </location>
</feature>
<feature type="transmembrane region" description="Helical" evidence="11">
    <location>
        <begin position="51"/>
        <end position="74"/>
    </location>
</feature>
<organism evidence="13 14">
    <name type="scientific">Brasilonema sennae CENA114</name>
    <dbReference type="NCBI Taxonomy" id="415709"/>
    <lineage>
        <taxon>Bacteria</taxon>
        <taxon>Bacillati</taxon>
        <taxon>Cyanobacteriota</taxon>
        <taxon>Cyanophyceae</taxon>
        <taxon>Nostocales</taxon>
        <taxon>Scytonemataceae</taxon>
        <taxon>Brasilonema</taxon>
        <taxon>Bromeliae group (in: Brasilonema)</taxon>
    </lineage>
</organism>
<dbReference type="InterPro" id="IPR038770">
    <property type="entry name" value="Na+/solute_symporter_sf"/>
</dbReference>
<evidence type="ECO:0000259" key="12">
    <source>
        <dbReference type="Pfam" id="PF00999"/>
    </source>
</evidence>
<evidence type="ECO:0000256" key="8">
    <source>
        <dbReference type="ARBA" id="ARBA00023065"/>
    </source>
</evidence>
<sequence length="474" mass="48895">MQLDFTTFSLPLFATATETADSSLVLAAVLLSMVVIYLASKVGGELSNRFGLPPVLGELVAGVVVGISVLHLLVFPEGGADSSNSLIMTFLQTTGGLNPAAADAVFKTQSEVISVLSELGVIILLFEIGLESNIKDLVAVGVQASVVAVVGVVVPFTAGTVGLMAFFGIPAVPAIFAGAALTATSIGITSKVLSELGRLNSKEGQIILGAAVIDDVLGIIVLAVVASLAKEGSVDVGKVIYLIISASSFLVGAIVLGNVFSNTFVAIAKKLKTRGGLVIPALIFAFVMAYFAAAIQLEAILGSFAAGLVLDETDERVELQKQVLPIADILVPIFFVTVGAKTDLGVLNPAIPSNQEGLVMAVFLIIIAILGKVVTGFSVFGQPQINRLAIGVGMIPRGEVGLVFLGIGSSIGILSKPLEAAIIMMVILTTFIAPPLLRLVFPEPTTATAIQEMLLDNSSGKSLVIESPDSQDDK</sequence>
<evidence type="ECO:0000256" key="11">
    <source>
        <dbReference type="SAM" id="Phobius"/>
    </source>
</evidence>
<dbReference type="PANTHER" id="PTHR43562:SF3">
    <property type="entry name" value="SODIUM ION_PROTON EXCHANGER (EUROFUNG)"/>
    <property type="match status" value="1"/>
</dbReference>
<keyword evidence="6 11" id="KW-1133">Transmembrane helix</keyword>
<feature type="transmembrane region" description="Helical" evidence="11">
    <location>
        <begin position="420"/>
        <end position="441"/>
    </location>
</feature>
<dbReference type="Proteomes" id="UP000503129">
    <property type="component" value="Chromosome"/>
</dbReference>
<proteinExistence type="inferred from homology"/>